<evidence type="ECO:0000256" key="3">
    <source>
        <dbReference type="SAM" id="MobiDB-lite"/>
    </source>
</evidence>
<protein>
    <submittedName>
        <fullName evidence="5">YhbY family RNA-binding protein</fullName>
    </submittedName>
</protein>
<comment type="caution">
    <text evidence="5">The sequence shown here is derived from an EMBL/GenBank/DDBJ whole genome shotgun (WGS) entry which is preliminary data.</text>
</comment>
<reference evidence="5 6" key="1">
    <citation type="submission" date="2018-10" db="EMBL/GenBank/DDBJ databases">
        <title>Robbsia sp. DHC34, isolated from soil.</title>
        <authorList>
            <person name="Gao Z.-H."/>
            <person name="Qiu L.-H."/>
        </authorList>
    </citation>
    <scope>NUCLEOTIDE SEQUENCE [LARGE SCALE GENOMIC DNA]</scope>
    <source>
        <strain evidence="5 6">DHC34</strain>
    </source>
</reference>
<feature type="compositionally biased region" description="Low complexity" evidence="3">
    <location>
        <begin position="125"/>
        <end position="148"/>
    </location>
</feature>
<keyword evidence="1 2" id="KW-0694">RNA-binding</keyword>
<evidence type="ECO:0000313" key="6">
    <source>
        <dbReference type="Proteomes" id="UP000270342"/>
    </source>
</evidence>
<dbReference type="GO" id="GO:0003723">
    <property type="term" value="F:RNA binding"/>
    <property type="evidence" value="ECO:0007669"/>
    <property type="project" value="UniProtKB-UniRule"/>
</dbReference>
<evidence type="ECO:0000313" key="5">
    <source>
        <dbReference type="EMBL" id="RKP56417.1"/>
    </source>
</evidence>
<gene>
    <name evidence="5" type="ORF">D7S86_08465</name>
</gene>
<feature type="compositionally biased region" description="Polar residues" evidence="3">
    <location>
        <begin position="101"/>
        <end position="114"/>
    </location>
</feature>
<dbReference type="InterPro" id="IPR001890">
    <property type="entry name" value="RNA-binding_CRM"/>
</dbReference>
<dbReference type="InterPro" id="IPR051925">
    <property type="entry name" value="RNA-binding_domain"/>
</dbReference>
<dbReference type="InterPro" id="IPR035920">
    <property type="entry name" value="YhbY-like_sf"/>
</dbReference>
<feature type="region of interest" description="Disordered" evidence="3">
    <location>
        <begin position="93"/>
        <end position="177"/>
    </location>
</feature>
<dbReference type="SUPFAM" id="SSF75471">
    <property type="entry name" value="YhbY-like"/>
    <property type="match status" value="1"/>
</dbReference>
<dbReference type="EMBL" id="RBZU01000003">
    <property type="protein sequence ID" value="RKP56417.1"/>
    <property type="molecule type" value="Genomic_DNA"/>
</dbReference>
<dbReference type="Gene3D" id="3.30.110.60">
    <property type="entry name" value="YhbY-like"/>
    <property type="match status" value="1"/>
</dbReference>
<evidence type="ECO:0000256" key="2">
    <source>
        <dbReference type="PROSITE-ProRule" id="PRU00626"/>
    </source>
</evidence>
<dbReference type="AlphaFoldDB" id="A0A494Y0W8"/>
<dbReference type="PANTHER" id="PTHR40065:SF3">
    <property type="entry name" value="RNA-BINDING PROTEIN YHBY"/>
    <property type="match status" value="1"/>
</dbReference>
<dbReference type="OrthoDB" id="9797519at2"/>
<sequence>MPALNVTPAHRAALRSDAHALKPVVLIGAEGLSEAVIKEIRVHLDAHELIKIRVSGDDREARVEIYDAICDRLDAAPIQHIGKLLVVWRPAPEETPLKPSQRASSRLPSVNSARGEQLAARGGAPRVVKVTKPSSSVRKPKPVKVTVRGNERVTAGGNVKRAKPRQTSAKRHHQSVK</sequence>
<evidence type="ECO:0000259" key="4">
    <source>
        <dbReference type="PROSITE" id="PS51295"/>
    </source>
</evidence>
<dbReference type="RefSeq" id="WP_121085382.1">
    <property type="nucleotide sequence ID" value="NZ_RBZU01000003.1"/>
</dbReference>
<keyword evidence="6" id="KW-1185">Reference proteome</keyword>
<name>A0A494Y0W8_9BURK</name>
<evidence type="ECO:0000256" key="1">
    <source>
        <dbReference type="ARBA" id="ARBA00022884"/>
    </source>
</evidence>
<dbReference type="SMART" id="SM01103">
    <property type="entry name" value="CRS1_YhbY"/>
    <property type="match status" value="1"/>
</dbReference>
<dbReference type="Pfam" id="PF01985">
    <property type="entry name" value="CRS1_YhbY"/>
    <property type="match status" value="1"/>
</dbReference>
<accession>A0A494Y0W8</accession>
<dbReference type="PROSITE" id="PS51295">
    <property type="entry name" value="CRM"/>
    <property type="match status" value="1"/>
</dbReference>
<dbReference type="Proteomes" id="UP000270342">
    <property type="component" value="Unassembled WGS sequence"/>
</dbReference>
<organism evidence="5 6">
    <name type="scientific">Pararobbsia silviterrae</name>
    <dbReference type="NCBI Taxonomy" id="1792498"/>
    <lineage>
        <taxon>Bacteria</taxon>
        <taxon>Pseudomonadati</taxon>
        <taxon>Pseudomonadota</taxon>
        <taxon>Betaproteobacteria</taxon>
        <taxon>Burkholderiales</taxon>
        <taxon>Burkholderiaceae</taxon>
        <taxon>Pararobbsia</taxon>
    </lineage>
</organism>
<feature type="domain" description="CRM" evidence="4">
    <location>
        <begin position="4"/>
        <end position="100"/>
    </location>
</feature>
<feature type="compositionally biased region" description="Basic residues" evidence="3">
    <location>
        <begin position="160"/>
        <end position="177"/>
    </location>
</feature>
<proteinExistence type="predicted"/>
<dbReference type="PANTHER" id="PTHR40065">
    <property type="entry name" value="RNA-BINDING PROTEIN YHBY"/>
    <property type="match status" value="1"/>
</dbReference>